<comment type="caution">
    <text evidence="9">The sequence shown here is derived from an EMBL/GenBank/DDBJ whole genome shotgun (WGS) entry which is preliminary data.</text>
</comment>
<dbReference type="InterPro" id="IPR010488">
    <property type="entry name" value="Zeta_toxin_domain"/>
</dbReference>
<proteinExistence type="inferred from homology"/>
<keyword evidence="10" id="KW-1185">Reference proteome</keyword>
<dbReference type="SUPFAM" id="SSF52540">
    <property type="entry name" value="P-loop containing nucleoside triphosphate hydrolases"/>
    <property type="match status" value="1"/>
</dbReference>
<dbReference type="Pfam" id="PF06414">
    <property type="entry name" value="Zeta_toxin"/>
    <property type="match status" value="1"/>
</dbReference>
<gene>
    <name evidence="9" type="ORF">GCM10009549_45860</name>
</gene>
<dbReference type="EC" id="2.7.1.176" evidence="2"/>
<sequence length="460" mass="51048">MAEASDFFLTDKELRDRFEEDVRDFVFSRYTPQEQPVLVLLGGQPAAGKTQAMKAARQRYADRQLVPLTGDKLRPYHPRHEEILENEPWLFPNATGQASGAWVRMSIEYARDHRYSLMLEGVFRDPAMTLATAEEFAGLGYRVEVVGLGVRAERSRLDSLNRFLEGGRWTPPDLHDLAYRMMPETIAAAEASPAVHRITITDRTGADLYVNDRAPDGRWTGEPAAVDALQASRARPLPPDEVADWLGLHQQIVTEFAVRGQVNATSIPVLQQVAVDAETVAAMDPDPQSPARLMHTAVRPLLRVLASEPLSPGAPLPPLLEPDSVLAARAERMARAAAESAPDIPGPRVDPVQLLIEQGAPAELIERARTTAREDQAYAQEAARRAKAQNGHRQEAVERISTELQRRQGLPPAMRQAEDAVRQRLHDRLHRVSPPQTPPQPDGPRIQAPQQRPQGRSQSL</sequence>
<feature type="compositionally biased region" description="Polar residues" evidence="7">
    <location>
        <begin position="448"/>
        <end position="460"/>
    </location>
</feature>
<reference evidence="10" key="1">
    <citation type="journal article" date="2019" name="Int. J. Syst. Evol. Microbiol.">
        <title>The Global Catalogue of Microorganisms (GCM) 10K type strain sequencing project: providing services to taxonomists for standard genome sequencing and annotation.</title>
        <authorList>
            <consortium name="The Broad Institute Genomics Platform"/>
            <consortium name="The Broad Institute Genome Sequencing Center for Infectious Disease"/>
            <person name="Wu L."/>
            <person name="Ma J."/>
        </authorList>
    </citation>
    <scope>NUCLEOTIDE SEQUENCE [LARGE SCALE GENOMIC DNA]</scope>
    <source>
        <strain evidence="10">JCM 10673</strain>
    </source>
</reference>
<evidence type="ECO:0000256" key="5">
    <source>
        <dbReference type="ARBA" id="ARBA00032897"/>
    </source>
</evidence>
<accession>A0ABP3ZSR2</accession>
<evidence type="ECO:0000256" key="1">
    <source>
        <dbReference type="ARBA" id="ARBA00009104"/>
    </source>
</evidence>
<feature type="region of interest" description="Disordered" evidence="7">
    <location>
        <begin position="403"/>
        <end position="460"/>
    </location>
</feature>
<organism evidence="9 10">
    <name type="scientific">Streptomyces thermoalcalitolerans</name>
    <dbReference type="NCBI Taxonomy" id="65605"/>
    <lineage>
        <taxon>Bacteria</taxon>
        <taxon>Bacillati</taxon>
        <taxon>Actinomycetota</taxon>
        <taxon>Actinomycetes</taxon>
        <taxon>Kitasatosporales</taxon>
        <taxon>Streptomycetaceae</taxon>
        <taxon>Streptomyces</taxon>
    </lineage>
</organism>
<evidence type="ECO:0000256" key="4">
    <source>
        <dbReference type="ARBA" id="ARBA00022840"/>
    </source>
</evidence>
<evidence type="ECO:0000313" key="9">
    <source>
        <dbReference type="EMBL" id="GAA0925023.1"/>
    </source>
</evidence>
<feature type="compositionally biased region" description="Basic and acidic residues" evidence="7">
    <location>
        <begin position="416"/>
        <end position="426"/>
    </location>
</feature>
<evidence type="ECO:0000256" key="2">
    <source>
        <dbReference type="ARBA" id="ARBA00011963"/>
    </source>
</evidence>
<dbReference type="Proteomes" id="UP001501005">
    <property type="component" value="Unassembled WGS sequence"/>
</dbReference>
<comment type="catalytic activity">
    <reaction evidence="6">
        <text>UDP-N-acetyl-alpha-D-glucosamine + ATP = UDP-N-acetyl-alpha-D-glucosamine 3'-phosphate + ADP + H(+)</text>
        <dbReference type="Rhea" id="RHEA:32671"/>
        <dbReference type="ChEBI" id="CHEBI:15378"/>
        <dbReference type="ChEBI" id="CHEBI:30616"/>
        <dbReference type="ChEBI" id="CHEBI:57705"/>
        <dbReference type="ChEBI" id="CHEBI:64353"/>
        <dbReference type="ChEBI" id="CHEBI:456216"/>
        <dbReference type="EC" id="2.7.1.176"/>
    </reaction>
</comment>
<keyword evidence="3" id="KW-0547">Nucleotide-binding</keyword>
<evidence type="ECO:0000313" key="10">
    <source>
        <dbReference type="Proteomes" id="UP001501005"/>
    </source>
</evidence>
<name>A0ABP3ZSR2_9ACTN</name>
<evidence type="ECO:0000256" key="6">
    <source>
        <dbReference type="ARBA" id="ARBA00048178"/>
    </source>
</evidence>
<evidence type="ECO:0000259" key="8">
    <source>
        <dbReference type="Pfam" id="PF06414"/>
    </source>
</evidence>
<comment type="similarity">
    <text evidence="1">Belongs to the zeta toxin family.</text>
</comment>
<dbReference type="EMBL" id="BAAAHG010000046">
    <property type="protein sequence ID" value="GAA0925023.1"/>
    <property type="molecule type" value="Genomic_DNA"/>
</dbReference>
<feature type="domain" description="Zeta toxin" evidence="8">
    <location>
        <begin position="30"/>
        <end position="212"/>
    </location>
</feature>
<dbReference type="RefSeq" id="WP_344052817.1">
    <property type="nucleotide sequence ID" value="NZ_BAAAHG010000046.1"/>
</dbReference>
<evidence type="ECO:0000256" key="3">
    <source>
        <dbReference type="ARBA" id="ARBA00022741"/>
    </source>
</evidence>
<evidence type="ECO:0000256" key="7">
    <source>
        <dbReference type="SAM" id="MobiDB-lite"/>
    </source>
</evidence>
<dbReference type="InterPro" id="IPR027417">
    <property type="entry name" value="P-loop_NTPase"/>
</dbReference>
<dbReference type="Gene3D" id="3.40.50.300">
    <property type="entry name" value="P-loop containing nucleotide triphosphate hydrolases"/>
    <property type="match status" value="1"/>
</dbReference>
<protein>
    <recommendedName>
        <fullName evidence="5">UDP-N-acetylglucosamine kinase</fullName>
        <ecNumber evidence="2">2.7.1.176</ecNumber>
    </recommendedName>
    <alternativeName>
        <fullName evidence="5">UDP-N-acetylglucosamine kinase</fullName>
    </alternativeName>
</protein>
<keyword evidence="4" id="KW-0067">ATP-binding</keyword>